<dbReference type="Pfam" id="PF11796">
    <property type="entry name" value="DUF3323"/>
    <property type="match status" value="1"/>
</dbReference>
<comment type="caution">
    <text evidence="3">The sequence shown here is derived from an EMBL/GenBank/DDBJ whole genome shotgun (WGS) entry which is preliminary data.</text>
</comment>
<feature type="domain" description="Conserved hypothetical protein CHP02679 N terminus" evidence="2">
    <location>
        <begin position="46"/>
        <end position="251"/>
    </location>
</feature>
<evidence type="ECO:0000313" key="4">
    <source>
        <dbReference type="Proteomes" id="UP000671399"/>
    </source>
</evidence>
<proteinExistence type="predicted"/>
<gene>
    <name evidence="3" type="ORF">JQN83_10400</name>
</gene>
<feature type="domain" description="DUF2399" evidence="1">
    <location>
        <begin position="263"/>
        <end position="423"/>
    </location>
</feature>
<dbReference type="Proteomes" id="UP000671399">
    <property type="component" value="Unassembled WGS sequence"/>
</dbReference>
<protein>
    <submittedName>
        <fullName evidence="3">DUF2399 domain-containing protein</fullName>
    </submittedName>
</protein>
<dbReference type="RefSeq" id="WP_208566898.1">
    <property type="nucleotide sequence ID" value="NZ_JAGFWR010000004.1"/>
</dbReference>
<dbReference type="EMBL" id="JAGFWR010000004">
    <property type="protein sequence ID" value="MBO4161221.1"/>
    <property type="molecule type" value="Genomic_DNA"/>
</dbReference>
<evidence type="ECO:0000313" key="3">
    <source>
        <dbReference type="EMBL" id="MBO4161221.1"/>
    </source>
</evidence>
<dbReference type="Pfam" id="PF09664">
    <property type="entry name" value="DUF2399"/>
    <property type="match status" value="1"/>
</dbReference>
<accession>A0ABS3V6K5</accession>
<keyword evidence="4" id="KW-1185">Reference proteome</keyword>
<organism evidence="3 4">
    <name type="scientific">Micromonospora antibiotica</name>
    <dbReference type="NCBI Taxonomy" id="2807623"/>
    <lineage>
        <taxon>Bacteria</taxon>
        <taxon>Bacillati</taxon>
        <taxon>Actinomycetota</taxon>
        <taxon>Actinomycetes</taxon>
        <taxon>Micromonosporales</taxon>
        <taxon>Micromonosporaceae</taxon>
        <taxon>Micromonospora</taxon>
    </lineage>
</organism>
<evidence type="ECO:0000259" key="2">
    <source>
        <dbReference type="Pfam" id="PF11796"/>
    </source>
</evidence>
<reference evidence="3 4" key="1">
    <citation type="submission" date="2021-03" db="EMBL/GenBank/DDBJ databases">
        <authorList>
            <person name="Lee D.-H."/>
        </authorList>
    </citation>
    <scope>NUCLEOTIDE SEQUENCE [LARGE SCALE GENOMIC DNA]</scope>
    <source>
        <strain evidence="3 4">MMS20-R2-23</strain>
    </source>
</reference>
<dbReference type="InterPro" id="IPR024465">
    <property type="entry name" value="DUF2399"/>
</dbReference>
<evidence type="ECO:0000259" key="1">
    <source>
        <dbReference type="Pfam" id="PF09664"/>
    </source>
</evidence>
<sequence>MITTCPWCGTDCAGIDDGLFRGEHLDWLWHQLATTADRRGDPELVTGTATVTAPTSATARAAATGLLHGRAPRSGQTIRVDLDALTAQLWTHDERLTPGMLAAHVTGRALGTRVRDNARRRDTVERLRDHMTRAFAATDIDITAVWPVLKRTGWVARLVASEKSAQIADHAAAVIARLPTGGARIDRRRLADTVTRFPHALDTGTLPGLVLAVLVASESVPAGLAPRAAWAAVGVDCDDLTGGLLALGIHPDGWTLPNGAVVTLPPRELARCAWPKPPFRGAPVFVTENPSVVTAAADLLATAGRARQFRLLCTVGTPSAAEINAVARLAGTGWQVHVRADFDRAGLQHVAALLDGIPSARPWRMTAADYRESLAEIPADDRIRLQTEPLPQTPWDPDLRRLMVEQQVAAYEESLIDVLLTDLTAESP</sequence>
<dbReference type="InterPro" id="IPR024466">
    <property type="entry name" value="CHP02679_N"/>
</dbReference>
<name>A0ABS3V6K5_9ACTN</name>